<dbReference type="AlphaFoldDB" id="A0A6C0KIC1"/>
<protein>
    <submittedName>
        <fullName evidence="1">Uncharacterized protein</fullName>
    </submittedName>
</protein>
<name>A0A6C0KIC1_9ZZZZ</name>
<organism evidence="1">
    <name type="scientific">viral metagenome</name>
    <dbReference type="NCBI Taxonomy" id="1070528"/>
    <lineage>
        <taxon>unclassified sequences</taxon>
        <taxon>metagenomes</taxon>
        <taxon>organismal metagenomes</taxon>
    </lineage>
</organism>
<evidence type="ECO:0000313" key="1">
    <source>
        <dbReference type="EMBL" id="QHU16088.1"/>
    </source>
</evidence>
<proteinExistence type="predicted"/>
<reference evidence="1" key="1">
    <citation type="journal article" date="2020" name="Nature">
        <title>Giant virus diversity and host interactions through global metagenomics.</title>
        <authorList>
            <person name="Schulz F."/>
            <person name="Roux S."/>
            <person name="Paez-Espino D."/>
            <person name="Jungbluth S."/>
            <person name="Walsh D.A."/>
            <person name="Denef V.J."/>
            <person name="McMahon K.D."/>
            <person name="Konstantinidis K.T."/>
            <person name="Eloe-Fadrosh E.A."/>
            <person name="Kyrpides N.C."/>
            <person name="Woyke T."/>
        </authorList>
    </citation>
    <scope>NUCLEOTIDE SEQUENCE</scope>
    <source>
        <strain evidence="1">GVMAG-S-3300011013-78</strain>
    </source>
</reference>
<sequence>MEWKWTKGENMEKTMRVKKDHPIEIKNDNFKKDNRQDSNDRLMNRGMMIQTSINPYLSNNNYLNDVKVQDEFLRPKDSNLKENE</sequence>
<accession>A0A6C0KIC1</accession>
<dbReference type="EMBL" id="MN740876">
    <property type="protein sequence ID" value="QHU16088.1"/>
    <property type="molecule type" value="Genomic_DNA"/>
</dbReference>